<feature type="domain" description="FAD/NAD(P)-binding" evidence="5">
    <location>
        <begin position="19"/>
        <end position="315"/>
    </location>
</feature>
<reference evidence="7 8" key="1">
    <citation type="submission" date="2018-08" db="EMBL/GenBank/DDBJ databases">
        <title>Diversity &amp; Physiological Properties of Lignin-Decomposing Actinobacteria from Soil.</title>
        <authorList>
            <person name="Roh S.G."/>
            <person name="Kim S.B."/>
        </authorList>
    </citation>
    <scope>NUCLEOTIDE SEQUENCE [LARGE SCALE GENOMIC DNA]</scope>
    <source>
        <strain evidence="7 8">MMS17-GH009</strain>
    </source>
</reference>
<evidence type="ECO:0000256" key="2">
    <source>
        <dbReference type="ARBA" id="ARBA00022630"/>
    </source>
</evidence>
<dbReference type="SUPFAM" id="SSF55424">
    <property type="entry name" value="FAD/NAD-linked reductases, dimerisation (C-terminal) domain"/>
    <property type="match status" value="1"/>
</dbReference>
<dbReference type="PANTHER" id="PTHR43557">
    <property type="entry name" value="APOPTOSIS-INDUCING FACTOR 1"/>
    <property type="match status" value="1"/>
</dbReference>
<protein>
    <submittedName>
        <fullName evidence="7">NAD(P)/FAD-dependent oxidoreductase</fullName>
    </submittedName>
</protein>
<dbReference type="PRINTS" id="PR00368">
    <property type="entry name" value="FADPNR"/>
</dbReference>
<evidence type="ECO:0000313" key="8">
    <source>
        <dbReference type="Proteomes" id="UP000263377"/>
    </source>
</evidence>
<evidence type="ECO:0000259" key="5">
    <source>
        <dbReference type="Pfam" id="PF07992"/>
    </source>
</evidence>
<dbReference type="PANTHER" id="PTHR43557:SF2">
    <property type="entry name" value="RIESKE DOMAIN-CONTAINING PROTEIN-RELATED"/>
    <property type="match status" value="1"/>
</dbReference>
<dbReference type="Gene3D" id="3.50.50.60">
    <property type="entry name" value="FAD/NAD(P)-binding domain"/>
    <property type="match status" value="2"/>
</dbReference>
<organism evidence="7 8">
    <name type="scientific">Kitasatospora xanthocidica</name>
    <dbReference type="NCBI Taxonomy" id="83382"/>
    <lineage>
        <taxon>Bacteria</taxon>
        <taxon>Bacillati</taxon>
        <taxon>Actinomycetota</taxon>
        <taxon>Actinomycetes</taxon>
        <taxon>Kitasatosporales</taxon>
        <taxon>Streptomycetaceae</taxon>
        <taxon>Kitasatospora</taxon>
    </lineage>
</organism>
<evidence type="ECO:0000259" key="6">
    <source>
        <dbReference type="Pfam" id="PF14759"/>
    </source>
</evidence>
<sequence>MAGTDTGTTGAGGGRQRPIVVVGASLGGAKAAEALREAGYRGGIVLIGEEHERPYERPPLSKGYLQGKTPREKIYVHPPQWYAEHDVTLRLGTAVAAIDPAGHTVTLADDGRIEYAKLLLTTGSVPRRLPVPGADQDGVLYLRRVEDSDRIRAALRPGARIAVIGAGWIGLEVAAAAREAGAEVTVLEALELPLLRVLGREVAQVFADLHREHGVDLRLGVKVAELTGEGGSVTGVKLADGTTVAADAVVVGIGIAPATGLAEAAGLEVDNGIKTDQHLRTSDPDVYAAGDVANAYHPLFGRHVRVEHWANALNQPQTAARALLGQPDAVYDRVPYFFTDQYDLGMEYVGYVEPDGYDRVVFRGDPATREFIAFWLSGGRVLAGMNVNVWDVTDPIRELVRSGRVVDTKALADPKVPLGDL</sequence>
<dbReference type="Pfam" id="PF14759">
    <property type="entry name" value="Reductase_C"/>
    <property type="match status" value="1"/>
</dbReference>
<feature type="domain" description="Reductase C-terminal" evidence="6">
    <location>
        <begin position="336"/>
        <end position="420"/>
    </location>
</feature>
<evidence type="ECO:0000313" key="7">
    <source>
        <dbReference type="EMBL" id="RGD55563.1"/>
    </source>
</evidence>
<dbReference type="Pfam" id="PF07992">
    <property type="entry name" value="Pyr_redox_2"/>
    <property type="match status" value="1"/>
</dbReference>
<keyword evidence="8" id="KW-1185">Reference proteome</keyword>
<dbReference type="PRINTS" id="PR00411">
    <property type="entry name" value="PNDRDTASEI"/>
</dbReference>
<keyword evidence="4" id="KW-0560">Oxidoreductase</keyword>
<dbReference type="InterPro" id="IPR023753">
    <property type="entry name" value="FAD/NAD-binding_dom"/>
</dbReference>
<dbReference type="InterPro" id="IPR036188">
    <property type="entry name" value="FAD/NAD-bd_sf"/>
</dbReference>
<dbReference type="InterPro" id="IPR016156">
    <property type="entry name" value="FAD/NAD-linked_Rdtase_dimer_sf"/>
</dbReference>
<keyword evidence="3" id="KW-0274">FAD</keyword>
<accession>A0A372ZI88</accession>
<proteinExistence type="predicted"/>
<dbReference type="GO" id="GO:0016651">
    <property type="term" value="F:oxidoreductase activity, acting on NAD(P)H"/>
    <property type="evidence" value="ECO:0007669"/>
    <property type="project" value="TreeGrafter"/>
</dbReference>
<dbReference type="Gene3D" id="3.30.390.30">
    <property type="match status" value="1"/>
</dbReference>
<dbReference type="InterPro" id="IPR028202">
    <property type="entry name" value="Reductase_C"/>
</dbReference>
<dbReference type="GO" id="GO:0005737">
    <property type="term" value="C:cytoplasm"/>
    <property type="evidence" value="ECO:0007669"/>
    <property type="project" value="TreeGrafter"/>
</dbReference>
<comment type="cofactor">
    <cofactor evidence="1">
        <name>FAD</name>
        <dbReference type="ChEBI" id="CHEBI:57692"/>
    </cofactor>
</comment>
<evidence type="ECO:0000256" key="3">
    <source>
        <dbReference type="ARBA" id="ARBA00022827"/>
    </source>
</evidence>
<evidence type="ECO:0000256" key="1">
    <source>
        <dbReference type="ARBA" id="ARBA00001974"/>
    </source>
</evidence>
<dbReference type="InterPro" id="IPR050446">
    <property type="entry name" value="FAD-oxidoreductase/Apoptosis"/>
</dbReference>
<gene>
    <name evidence="7" type="ORF">DR950_40150</name>
</gene>
<dbReference type="AlphaFoldDB" id="A0A372ZI88"/>
<dbReference type="EMBL" id="QVIG01000003">
    <property type="protein sequence ID" value="RGD55563.1"/>
    <property type="molecule type" value="Genomic_DNA"/>
</dbReference>
<evidence type="ECO:0000256" key="4">
    <source>
        <dbReference type="ARBA" id="ARBA00023002"/>
    </source>
</evidence>
<dbReference type="Proteomes" id="UP000263377">
    <property type="component" value="Unassembled WGS sequence"/>
</dbReference>
<keyword evidence="2" id="KW-0285">Flavoprotein</keyword>
<dbReference type="SUPFAM" id="SSF51905">
    <property type="entry name" value="FAD/NAD(P)-binding domain"/>
    <property type="match status" value="1"/>
</dbReference>
<dbReference type="RefSeq" id="WP_117492910.1">
    <property type="nucleotide sequence ID" value="NZ_QVIG01000003.1"/>
</dbReference>
<comment type="caution">
    <text evidence="7">The sequence shown here is derived from an EMBL/GenBank/DDBJ whole genome shotgun (WGS) entry which is preliminary data.</text>
</comment>
<name>A0A372ZI88_9ACTN</name>